<accession>A0AC34GKV9</accession>
<name>A0AC34GKV9_9BILA</name>
<protein>
    <submittedName>
        <fullName evidence="2">Uncharacterized protein</fullName>
    </submittedName>
</protein>
<sequence length="64" mass="7448">MPDYYPANYNYNQRGAFSGRGQPPNRNRQIGQESENERRKRSFVVIGLRALPNGNVNDIRDQDH</sequence>
<dbReference type="WBParaSite" id="ES5_v2.g30195.t1">
    <property type="protein sequence ID" value="ES5_v2.g30195.t1"/>
    <property type="gene ID" value="ES5_v2.g30195"/>
</dbReference>
<organism evidence="1 2">
    <name type="scientific">Panagrolaimus sp. ES5</name>
    <dbReference type="NCBI Taxonomy" id="591445"/>
    <lineage>
        <taxon>Eukaryota</taxon>
        <taxon>Metazoa</taxon>
        <taxon>Ecdysozoa</taxon>
        <taxon>Nematoda</taxon>
        <taxon>Chromadorea</taxon>
        <taxon>Rhabditida</taxon>
        <taxon>Tylenchina</taxon>
        <taxon>Panagrolaimomorpha</taxon>
        <taxon>Panagrolaimoidea</taxon>
        <taxon>Panagrolaimidae</taxon>
        <taxon>Panagrolaimus</taxon>
    </lineage>
</organism>
<dbReference type="Proteomes" id="UP000887579">
    <property type="component" value="Unplaced"/>
</dbReference>
<evidence type="ECO:0000313" key="1">
    <source>
        <dbReference type="Proteomes" id="UP000887579"/>
    </source>
</evidence>
<proteinExistence type="predicted"/>
<reference evidence="2" key="1">
    <citation type="submission" date="2022-11" db="UniProtKB">
        <authorList>
            <consortium name="WormBaseParasite"/>
        </authorList>
    </citation>
    <scope>IDENTIFICATION</scope>
</reference>
<evidence type="ECO:0000313" key="2">
    <source>
        <dbReference type="WBParaSite" id="ES5_v2.g30195.t1"/>
    </source>
</evidence>